<dbReference type="Gene3D" id="3.30.300.130">
    <property type="entry name" value="Fe-S cluster assembly (FSCA)"/>
    <property type="match status" value="1"/>
</dbReference>
<dbReference type="PANTHER" id="PTHR42831">
    <property type="entry name" value="FE-S PROTEIN MATURATION AUXILIARY FACTOR YITW"/>
    <property type="match status" value="1"/>
</dbReference>
<sequence>MVTSTPRPELRLEGPSAALLLALDALRTVKDGRLGDNIVDLGMVRSLCLDGQEAELQLVGTGASCPVSDLISAQALRALQRVLPDTDLYITHAQDMEWSPARASAKVRRHLDALA</sequence>
<gene>
    <name evidence="2" type="ORF">C7444_101372</name>
</gene>
<dbReference type="EMBL" id="QJJS01000001">
    <property type="protein sequence ID" value="PXW99542.1"/>
    <property type="molecule type" value="Genomic_DNA"/>
</dbReference>
<reference evidence="2 3" key="1">
    <citation type="submission" date="2018-05" db="EMBL/GenBank/DDBJ databases">
        <title>Genomic Encyclopedia of Type Strains, Phase IV (KMG-IV): sequencing the most valuable type-strain genomes for metagenomic binning, comparative biology and taxonomic classification.</title>
        <authorList>
            <person name="Goeker M."/>
        </authorList>
    </citation>
    <scope>NUCLEOTIDE SEQUENCE [LARGE SCALE GENOMIC DNA]</scope>
    <source>
        <strain evidence="2 3">DSM 566</strain>
    </source>
</reference>
<evidence type="ECO:0000313" key="3">
    <source>
        <dbReference type="Proteomes" id="UP000247811"/>
    </source>
</evidence>
<dbReference type="InterPro" id="IPR034904">
    <property type="entry name" value="FSCA_dom_sf"/>
</dbReference>
<accession>A0A318HB74</accession>
<protein>
    <submittedName>
        <fullName evidence="2">Metal-sulfur cluster biosynthetic enzyme</fullName>
    </submittedName>
</protein>
<dbReference type="InterPro" id="IPR052339">
    <property type="entry name" value="Fe-S_Maturation_MIP18"/>
</dbReference>
<comment type="caution">
    <text evidence="2">The sequence shown here is derived from an EMBL/GenBank/DDBJ whole genome shotgun (WGS) entry which is preliminary data.</text>
</comment>
<evidence type="ECO:0000313" key="2">
    <source>
        <dbReference type="EMBL" id="PXW99542.1"/>
    </source>
</evidence>
<dbReference type="Pfam" id="PF01883">
    <property type="entry name" value="FeS_assembly_P"/>
    <property type="match status" value="1"/>
</dbReference>
<proteinExistence type="predicted"/>
<dbReference type="AlphaFoldDB" id="A0A318HB74"/>
<keyword evidence="3" id="KW-1185">Reference proteome</keyword>
<dbReference type="InterPro" id="IPR002744">
    <property type="entry name" value="MIP18-like"/>
</dbReference>
<dbReference type="Proteomes" id="UP000247811">
    <property type="component" value="Unassembled WGS sequence"/>
</dbReference>
<feature type="domain" description="MIP18 family-like" evidence="1">
    <location>
        <begin position="23"/>
        <end position="85"/>
    </location>
</feature>
<name>A0A318HB74_9BURK</name>
<organism evidence="2 3">
    <name type="scientific">Sphaerotilus hippei</name>
    <dbReference type="NCBI Taxonomy" id="744406"/>
    <lineage>
        <taxon>Bacteria</taxon>
        <taxon>Pseudomonadati</taxon>
        <taxon>Pseudomonadota</taxon>
        <taxon>Betaproteobacteria</taxon>
        <taxon>Burkholderiales</taxon>
        <taxon>Sphaerotilaceae</taxon>
        <taxon>Sphaerotilus</taxon>
    </lineage>
</organism>
<evidence type="ECO:0000259" key="1">
    <source>
        <dbReference type="Pfam" id="PF01883"/>
    </source>
</evidence>
<dbReference type="PANTHER" id="PTHR42831:SF1">
    <property type="entry name" value="FE-S PROTEIN MATURATION AUXILIARY FACTOR YITW"/>
    <property type="match status" value="1"/>
</dbReference>
<dbReference type="OrthoDB" id="9155617at2"/>
<dbReference type="SUPFAM" id="SSF117916">
    <property type="entry name" value="Fe-S cluster assembly (FSCA) domain-like"/>
    <property type="match status" value="1"/>
</dbReference>
<dbReference type="RefSeq" id="WP_110399098.1">
    <property type="nucleotide sequence ID" value="NZ_QJJS01000001.1"/>
</dbReference>